<organism evidence="1 2">
    <name type="scientific">Bradyrhizobium yuanmingense</name>
    <dbReference type="NCBI Taxonomy" id="108015"/>
    <lineage>
        <taxon>Bacteria</taxon>
        <taxon>Pseudomonadati</taxon>
        <taxon>Pseudomonadota</taxon>
        <taxon>Alphaproteobacteria</taxon>
        <taxon>Hyphomicrobiales</taxon>
        <taxon>Nitrobacteraceae</taxon>
        <taxon>Bradyrhizobium</taxon>
    </lineage>
</organism>
<evidence type="ECO:0000313" key="2">
    <source>
        <dbReference type="Proteomes" id="UP001565474"/>
    </source>
</evidence>
<dbReference type="Proteomes" id="UP001565474">
    <property type="component" value="Unassembled WGS sequence"/>
</dbReference>
<sequence>MDGGGRELRHAAIPPSLESVSNWIVESNKGDGFIFLVGQLQVPARSLDEGSCRPRQIQLPFWPVLWHFPSYQRTLPSRIPPDPKLPKAFDATPNEARSKAQLDQWWDRPYGLTRPDGRIEVRCLNGGAWDRSTHLGVADDYDGACALAEAKQAEWLRFRERPCTCLDEGRVTVVRQPQRPDEEMLELASFATAEAATEYLRANFPEPSSSR</sequence>
<reference evidence="1 2" key="1">
    <citation type="submission" date="2024-07" db="EMBL/GenBank/DDBJ databases">
        <title>Genomic Encyclopedia of Type Strains, Phase V (KMG-V): Genome sequencing to study the core and pangenomes of soil and plant-associated prokaryotes.</title>
        <authorList>
            <person name="Whitman W."/>
        </authorList>
    </citation>
    <scope>NUCLEOTIDE SEQUENCE [LARGE SCALE GENOMIC DNA]</scope>
    <source>
        <strain evidence="1 2">USDA 222</strain>
    </source>
</reference>
<name>A0ABV4G7Q4_9BRAD</name>
<gene>
    <name evidence="1" type="ORF">ABH992_000328</name>
</gene>
<comment type="caution">
    <text evidence="1">The sequence shown here is derived from an EMBL/GenBank/DDBJ whole genome shotgun (WGS) entry which is preliminary data.</text>
</comment>
<evidence type="ECO:0000313" key="1">
    <source>
        <dbReference type="EMBL" id="MEY9467929.1"/>
    </source>
</evidence>
<protein>
    <recommendedName>
        <fullName evidence="3">DNA-binding protein</fullName>
    </recommendedName>
</protein>
<proteinExistence type="predicted"/>
<keyword evidence="2" id="KW-1185">Reference proteome</keyword>
<accession>A0ABV4G7Q4</accession>
<dbReference type="EMBL" id="JBGBZN010000001">
    <property type="protein sequence ID" value="MEY9467929.1"/>
    <property type="molecule type" value="Genomic_DNA"/>
</dbReference>
<evidence type="ECO:0008006" key="3">
    <source>
        <dbReference type="Google" id="ProtNLM"/>
    </source>
</evidence>